<sequence>MSKAARVDMLTLHAMGWNHQKSLSLHQSLSTRYVKTCQRLWDETARLAELKTELLCTDEVVSQWLSDVKEWAAGETPDTSHASQGTTHRGLQQSIEGIYLSVRQ</sequence>
<keyword evidence="2" id="KW-1185">Reference proteome</keyword>
<gene>
    <name evidence="1" type="ORF">PDJAM_G00209760</name>
</gene>
<comment type="caution">
    <text evidence="1">The sequence shown here is derived from an EMBL/GenBank/DDBJ whole genome shotgun (WGS) entry which is preliminary data.</text>
</comment>
<protein>
    <submittedName>
        <fullName evidence="1">Uncharacterized protein</fullName>
    </submittedName>
</protein>
<proteinExistence type="predicted"/>
<reference evidence="1" key="1">
    <citation type="submission" date="2020-02" db="EMBL/GenBank/DDBJ databases">
        <title>Genome sequencing of the panga catfish, Pangasius djambal.</title>
        <authorList>
            <person name="Wen M."/>
            <person name="Zahm M."/>
            <person name="Roques C."/>
            <person name="Cabau C."/>
            <person name="Klopp C."/>
            <person name="Donnadieu C."/>
            <person name="Jouanno E."/>
            <person name="Avarre J.-C."/>
            <person name="Campet M."/>
            <person name="Ha T."/>
            <person name="Dugue R."/>
            <person name="Lampietro C."/>
            <person name="Louis A."/>
            <person name="Herpin A."/>
            <person name="Echchiki A."/>
            <person name="Berthelot C."/>
            <person name="Parey E."/>
            <person name="Roest-Crollius H."/>
            <person name="Braasch I."/>
            <person name="Postlethwait J.H."/>
            <person name="Bobe J."/>
            <person name="Montfort J."/>
            <person name="Bouchez O."/>
            <person name="Begum T."/>
            <person name="Schartl M."/>
            <person name="Gustiano R."/>
            <person name="Guiguen Y."/>
        </authorList>
    </citation>
    <scope>NUCLEOTIDE SEQUENCE</scope>
    <source>
        <strain evidence="1">Pdj_M5554</strain>
    </source>
</reference>
<evidence type="ECO:0000313" key="1">
    <source>
        <dbReference type="EMBL" id="MCJ8732297.1"/>
    </source>
</evidence>
<organism evidence="1 2">
    <name type="scientific">Pangasius djambal</name>
    <dbReference type="NCBI Taxonomy" id="1691987"/>
    <lineage>
        <taxon>Eukaryota</taxon>
        <taxon>Metazoa</taxon>
        <taxon>Chordata</taxon>
        <taxon>Craniata</taxon>
        <taxon>Vertebrata</taxon>
        <taxon>Euteleostomi</taxon>
        <taxon>Actinopterygii</taxon>
        <taxon>Neopterygii</taxon>
        <taxon>Teleostei</taxon>
        <taxon>Ostariophysi</taxon>
        <taxon>Siluriformes</taxon>
        <taxon>Pangasiidae</taxon>
        <taxon>Pangasius</taxon>
    </lineage>
</organism>
<dbReference type="Proteomes" id="UP000830395">
    <property type="component" value="Chromosome 5"/>
</dbReference>
<name>A0ACC5Y9H4_9TELE</name>
<accession>A0ACC5Y9H4</accession>
<evidence type="ECO:0000313" key="2">
    <source>
        <dbReference type="Proteomes" id="UP000830395"/>
    </source>
</evidence>
<dbReference type="EMBL" id="CM040979">
    <property type="protein sequence ID" value="MCJ8732297.1"/>
    <property type="molecule type" value="Genomic_DNA"/>
</dbReference>
<feature type="non-terminal residue" evidence="1">
    <location>
        <position position="104"/>
    </location>
</feature>